<proteinExistence type="predicted"/>
<dbReference type="Gene3D" id="3.80.10.10">
    <property type="entry name" value="Ribonuclease Inhibitor"/>
    <property type="match status" value="1"/>
</dbReference>
<keyword evidence="2" id="KW-1185">Reference proteome</keyword>
<dbReference type="GO" id="GO:0031146">
    <property type="term" value="P:SCF-dependent proteasomal ubiquitin-dependent protein catabolic process"/>
    <property type="evidence" value="ECO:0007669"/>
    <property type="project" value="TreeGrafter"/>
</dbReference>
<dbReference type="GO" id="GO:0019005">
    <property type="term" value="C:SCF ubiquitin ligase complex"/>
    <property type="evidence" value="ECO:0007669"/>
    <property type="project" value="TreeGrafter"/>
</dbReference>
<dbReference type="Proteomes" id="UP000620124">
    <property type="component" value="Unassembled WGS sequence"/>
</dbReference>
<evidence type="ECO:0000313" key="1">
    <source>
        <dbReference type="EMBL" id="KAF7347486.1"/>
    </source>
</evidence>
<dbReference type="AlphaFoldDB" id="A0A8H7CTH8"/>
<organism evidence="1 2">
    <name type="scientific">Mycena venus</name>
    <dbReference type="NCBI Taxonomy" id="2733690"/>
    <lineage>
        <taxon>Eukaryota</taxon>
        <taxon>Fungi</taxon>
        <taxon>Dikarya</taxon>
        <taxon>Basidiomycota</taxon>
        <taxon>Agaricomycotina</taxon>
        <taxon>Agaricomycetes</taxon>
        <taxon>Agaricomycetidae</taxon>
        <taxon>Agaricales</taxon>
        <taxon>Marasmiineae</taxon>
        <taxon>Mycenaceae</taxon>
        <taxon>Mycena</taxon>
    </lineage>
</organism>
<dbReference type="PANTHER" id="PTHR13318">
    <property type="entry name" value="PARTNER OF PAIRED, ISOFORM B-RELATED"/>
    <property type="match status" value="1"/>
</dbReference>
<evidence type="ECO:0008006" key="3">
    <source>
        <dbReference type="Google" id="ProtNLM"/>
    </source>
</evidence>
<accession>A0A8H7CTH8</accession>
<name>A0A8H7CTH8_9AGAR</name>
<reference evidence="1" key="1">
    <citation type="submission" date="2020-05" db="EMBL/GenBank/DDBJ databases">
        <title>Mycena genomes resolve the evolution of fungal bioluminescence.</title>
        <authorList>
            <person name="Tsai I.J."/>
        </authorList>
    </citation>
    <scope>NUCLEOTIDE SEQUENCE</scope>
    <source>
        <strain evidence="1">CCC161011</strain>
    </source>
</reference>
<gene>
    <name evidence="1" type="ORF">MVEN_01504800</name>
</gene>
<protein>
    <recommendedName>
        <fullName evidence="3">F-box domain-containing protein</fullName>
    </recommendedName>
</protein>
<evidence type="ECO:0000313" key="2">
    <source>
        <dbReference type="Proteomes" id="UP000620124"/>
    </source>
</evidence>
<dbReference type="EMBL" id="JACAZI010000012">
    <property type="protein sequence ID" value="KAF7347486.1"/>
    <property type="molecule type" value="Genomic_DNA"/>
</dbReference>
<comment type="caution">
    <text evidence="1">The sequence shown here is derived from an EMBL/GenBank/DDBJ whole genome shotgun (WGS) entry which is preliminary data.</text>
</comment>
<dbReference type="InterPro" id="IPR032675">
    <property type="entry name" value="LRR_dom_sf"/>
</dbReference>
<sequence>MHRALEIVEIAEMVCQAVEWIHKGDLARLARTCGFFFNPAVNVLWRRPPRLSCLLKCMPNDLWDIIEAEHPSYNSPLNIVLRRSMTSADWERPLLYMHCVRSLSCSSSFVATDFLDALSWSLPGDCIFPNLEELDWHTSGYMHYLRLFLTPRLKTLSLGPITTFAEFCIFENLALKCPSLKDFFLHAHMTVDLRSPWDKATPIVSNFVCGLTAIESLNVPELNDVAIAHLTRLPHLKRLLIRERSNLTAVPPSGTFIRFPALTELAMPTMEQATAMITTVGACSLLDFTLFDTGDKPTHRIARQFYSTLARRCSHSSLQSIQIRGNYLDPPTIGAHEANLYAVGLDILEPLFCFTNLISVSLMHPVGFALDDAAMVAIARAWPRIEDLRLEAGPSHHIPSRVTLEGVGAFAQHCPHLQTLYLTFDASAVPKAKDDAASQRTLEFLNVALSPITNPRAVAEFLFTIFPTLTYIGTLCDDITEESEELEIDVSLEPDVVLSHSDWKMVQQSLQNLHS</sequence>
<dbReference type="OrthoDB" id="2841072at2759"/>
<dbReference type="SUPFAM" id="SSF52047">
    <property type="entry name" value="RNI-like"/>
    <property type="match status" value="1"/>
</dbReference>